<evidence type="ECO:0000256" key="1">
    <source>
        <dbReference type="ARBA" id="ARBA00002388"/>
    </source>
</evidence>
<comment type="caution">
    <text evidence="5">The sequence shown here is derived from an EMBL/GenBank/DDBJ whole genome shotgun (WGS) entry which is preliminary data.</text>
</comment>
<evidence type="ECO:0000256" key="3">
    <source>
        <dbReference type="SAM" id="Phobius"/>
    </source>
</evidence>
<keyword evidence="6" id="KW-1185">Reference proteome</keyword>
<dbReference type="EC" id="5.2.1.8" evidence="2"/>
<keyword evidence="3" id="KW-0472">Membrane</keyword>
<dbReference type="CDD" id="cd00317">
    <property type="entry name" value="cyclophilin"/>
    <property type="match status" value="1"/>
</dbReference>
<dbReference type="PANTHER" id="PTHR45625:SF3">
    <property type="entry name" value="PEPTIDYL-PROLYL CIS-TRANS ISOMERASE B-RELATED"/>
    <property type="match status" value="1"/>
</dbReference>
<dbReference type="EMBL" id="JBHFAB010000004">
    <property type="protein sequence ID" value="MFC1416504.1"/>
    <property type="molecule type" value="Genomic_DNA"/>
</dbReference>
<comment type="similarity">
    <text evidence="2">Belongs to the cyclophilin-type PPIase family.</text>
</comment>
<dbReference type="PANTHER" id="PTHR45625">
    <property type="entry name" value="PEPTIDYL-PROLYL CIS-TRANS ISOMERASE-RELATED"/>
    <property type="match status" value="1"/>
</dbReference>
<keyword evidence="3" id="KW-0812">Transmembrane</keyword>
<keyword evidence="2 5" id="KW-0413">Isomerase</keyword>
<dbReference type="Proteomes" id="UP001592531">
    <property type="component" value="Unassembled WGS sequence"/>
</dbReference>
<dbReference type="InterPro" id="IPR044666">
    <property type="entry name" value="Cyclophilin_A-like"/>
</dbReference>
<dbReference type="InterPro" id="IPR029000">
    <property type="entry name" value="Cyclophilin-like_dom_sf"/>
</dbReference>
<dbReference type="PRINTS" id="PR00153">
    <property type="entry name" value="CSAPPISMRASE"/>
</dbReference>
<comment type="function">
    <text evidence="1 2">PPIases accelerate the folding of proteins. It catalyzes the cis-trans isomerization of proline imidic peptide bonds in oligopeptides.</text>
</comment>
<organism evidence="5 6">
    <name type="scientific">Streptacidiphilus cavernicola</name>
    <dbReference type="NCBI Taxonomy" id="3342716"/>
    <lineage>
        <taxon>Bacteria</taxon>
        <taxon>Bacillati</taxon>
        <taxon>Actinomycetota</taxon>
        <taxon>Actinomycetes</taxon>
        <taxon>Kitasatosporales</taxon>
        <taxon>Streptomycetaceae</taxon>
        <taxon>Streptacidiphilus</taxon>
    </lineage>
</organism>
<evidence type="ECO:0000256" key="2">
    <source>
        <dbReference type="RuleBase" id="RU363019"/>
    </source>
</evidence>
<dbReference type="Pfam" id="PF00160">
    <property type="entry name" value="Pro_isomerase"/>
    <property type="match status" value="1"/>
</dbReference>
<dbReference type="Gene3D" id="2.40.100.10">
    <property type="entry name" value="Cyclophilin-like"/>
    <property type="match status" value="1"/>
</dbReference>
<dbReference type="SUPFAM" id="SSF50891">
    <property type="entry name" value="Cyclophilin-like"/>
    <property type="match status" value="1"/>
</dbReference>
<keyword evidence="3" id="KW-1133">Transmembrane helix</keyword>
<sequence>MSSGSTGSGDGSGDERNSARRARIAELRAAEQAKARQRRTYAVIGAVVLAALVAGGIAWAVSDSDSGSGSSTKTASGFCGDVVSGSPNGKQWKTAPAMSIDTAATYTATLKTSCGDVTLKLNAKAAPVTVNSFVFLAGQDYFDHTKCHRLTTSGLYVLQCGDPTGTGSGTPGYSFPDENLTGATYPAGTVAMANSGPNTNGSQFFLVYKDTQLPPSYTPFGTITGGLDILTRIAADGTADGGGDGAPKDTVVINSVPVAKQG</sequence>
<evidence type="ECO:0000313" key="5">
    <source>
        <dbReference type="EMBL" id="MFC1416504.1"/>
    </source>
</evidence>
<comment type="catalytic activity">
    <reaction evidence="2">
        <text>[protein]-peptidylproline (omega=180) = [protein]-peptidylproline (omega=0)</text>
        <dbReference type="Rhea" id="RHEA:16237"/>
        <dbReference type="Rhea" id="RHEA-COMP:10747"/>
        <dbReference type="Rhea" id="RHEA-COMP:10748"/>
        <dbReference type="ChEBI" id="CHEBI:83833"/>
        <dbReference type="ChEBI" id="CHEBI:83834"/>
        <dbReference type="EC" id="5.2.1.8"/>
    </reaction>
</comment>
<proteinExistence type="inferred from homology"/>
<dbReference type="GO" id="GO:0003755">
    <property type="term" value="F:peptidyl-prolyl cis-trans isomerase activity"/>
    <property type="evidence" value="ECO:0007669"/>
    <property type="project" value="UniProtKB-EC"/>
</dbReference>
<accession>A0ABV6VRX3</accession>
<gene>
    <name evidence="5" type="ORF">ACEZDE_07600</name>
</gene>
<name>A0ABV6VRX3_9ACTN</name>
<protein>
    <recommendedName>
        <fullName evidence="2">Peptidyl-prolyl cis-trans isomerase</fullName>
        <shortName evidence="2">PPIase</shortName>
        <ecNumber evidence="2">5.2.1.8</ecNumber>
    </recommendedName>
</protein>
<reference evidence="5 6" key="1">
    <citation type="submission" date="2024-09" db="EMBL/GenBank/DDBJ databases">
        <authorList>
            <person name="Lee S.D."/>
        </authorList>
    </citation>
    <scope>NUCLEOTIDE SEQUENCE [LARGE SCALE GENOMIC DNA]</scope>
    <source>
        <strain evidence="5 6">N8-3</strain>
    </source>
</reference>
<keyword evidence="2" id="KW-0697">Rotamase</keyword>
<evidence type="ECO:0000259" key="4">
    <source>
        <dbReference type="PROSITE" id="PS50072"/>
    </source>
</evidence>
<evidence type="ECO:0000313" key="6">
    <source>
        <dbReference type="Proteomes" id="UP001592531"/>
    </source>
</evidence>
<dbReference type="InterPro" id="IPR002130">
    <property type="entry name" value="Cyclophilin-type_PPIase_dom"/>
</dbReference>
<dbReference type="PROSITE" id="PS50072">
    <property type="entry name" value="CSA_PPIASE_2"/>
    <property type="match status" value="1"/>
</dbReference>
<feature type="transmembrane region" description="Helical" evidence="3">
    <location>
        <begin position="41"/>
        <end position="61"/>
    </location>
</feature>
<dbReference type="RefSeq" id="WP_380533778.1">
    <property type="nucleotide sequence ID" value="NZ_JBHFAB010000004.1"/>
</dbReference>
<feature type="domain" description="PPIase cyclophilin-type" evidence="4">
    <location>
        <begin position="115"/>
        <end position="258"/>
    </location>
</feature>